<dbReference type="Proteomes" id="UP000503483">
    <property type="component" value="Chromosome"/>
</dbReference>
<gene>
    <name evidence="2" type="ORF">AACT_0900</name>
</gene>
<reference evidence="2 3" key="1">
    <citation type="submission" date="2019-08" db="EMBL/GenBank/DDBJ databases">
        <title>Complete genome sequence of Arcobacter acticola.</title>
        <authorList>
            <person name="Miller W."/>
        </authorList>
    </citation>
    <scope>NUCLEOTIDE SEQUENCE [LARGE SCALE GENOMIC DNA]</scope>
    <source>
        <strain evidence="2 3">KCTC 52212</strain>
    </source>
</reference>
<accession>A0A6M8E9Z1</accession>
<keyword evidence="1" id="KW-1133">Transmembrane helix</keyword>
<name>A0A6M8E9Z1_9BACT</name>
<keyword evidence="1" id="KW-0472">Membrane</keyword>
<dbReference type="RefSeq" id="WP_172125375.1">
    <property type="nucleotide sequence ID" value="NZ_CP042652.1"/>
</dbReference>
<keyword evidence="1" id="KW-0812">Transmembrane</keyword>
<sequence>MQIIFGIAIFIIVVTLILYKVNNRFEKKEFTILIVIIIITSIAYTLYENKQEEFFPSLFKQKYEKEKDIPIKELTYELLNNKVVSSKTKFIYKFTYIISKDDKEFLCTVSDVEINKIEDSYIFKNFKDLKEECTQR</sequence>
<evidence type="ECO:0000313" key="3">
    <source>
        <dbReference type="Proteomes" id="UP000503483"/>
    </source>
</evidence>
<dbReference type="EMBL" id="CP042652">
    <property type="protein sequence ID" value="QKE28093.1"/>
    <property type="molecule type" value="Genomic_DNA"/>
</dbReference>
<organism evidence="2 3">
    <name type="scientific">Arcobacter acticola</name>
    <dbReference type="NCBI Taxonomy" id="1849015"/>
    <lineage>
        <taxon>Bacteria</taxon>
        <taxon>Pseudomonadati</taxon>
        <taxon>Campylobacterota</taxon>
        <taxon>Epsilonproteobacteria</taxon>
        <taxon>Campylobacterales</taxon>
        <taxon>Arcobacteraceae</taxon>
        <taxon>Arcobacter</taxon>
    </lineage>
</organism>
<dbReference type="KEGG" id="paco:AACT_0900"/>
<evidence type="ECO:0000313" key="2">
    <source>
        <dbReference type="EMBL" id="QKE28093.1"/>
    </source>
</evidence>
<feature type="transmembrane region" description="Helical" evidence="1">
    <location>
        <begin position="6"/>
        <end position="23"/>
    </location>
</feature>
<dbReference type="AlphaFoldDB" id="A0A6M8E9Z1"/>
<feature type="transmembrane region" description="Helical" evidence="1">
    <location>
        <begin position="30"/>
        <end position="47"/>
    </location>
</feature>
<protein>
    <submittedName>
        <fullName evidence="2">Putative membrane protein</fullName>
    </submittedName>
</protein>
<proteinExistence type="predicted"/>
<keyword evidence="3" id="KW-1185">Reference proteome</keyword>
<evidence type="ECO:0000256" key="1">
    <source>
        <dbReference type="SAM" id="Phobius"/>
    </source>
</evidence>